<dbReference type="EMBL" id="GGFL01014003">
    <property type="protein sequence ID" value="MBW78181.1"/>
    <property type="molecule type" value="Transcribed_RNA"/>
</dbReference>
<proteinExistence type="predicted"/>
<evidence type="ECO:0000313" key="1">
    <source>
        <dbReference type="EMBL" id="MBW78181.1"/>
    </source>
</evidence>
<sequence length="84" mass="9528">MMYVLLLFLQKVITDRVERVGAQLVVTQQHKQQIERNATLEVDVLVLSPAHLLRLDDRILDHRADVCDPSEVLKSGHLQMAGTV</sequence>
<name>A0A2M4DKW6_ANODA</name>
<organism evidence="1">
    <name type="scientific">Anopheles darlingi</name>
    <name type="common">Mosquito</name>
    <dbReference type="NCBI Taxonomy" id="43151"/>
    <lineage>
        <taxon>Eukaryota</taxon>
        <taxon>Metazoa</taxon>
        <taxon>Ecdysozoa</taxon>
        <taxon>Arthropoda</taxon>
        <taxon>Hexapoda</taxon>
        <taxon>Insecta</taxon>
        <taxon>Pterygota</taxon>
        <taxon>Neoptera</taxon>
        <taxon>Endopterygota</taxon>
        <taxon>Diptera</taxon>
        <taxon>Nematocera</taxon>
        <taxon>Culicoidea</taxon>
        <taxon>Culicidae</taxon>
        <taxon>Anophelinae</taxon>
        <taxon>Anopheles</taxon>
    </lineage>
</organism>
<protein>
    <submittedName>
        <fullName evidence="1">Putative secreted protein</fullName>
    </submittedName>
</protein>
<accession>A0A2M4DKW6</accession>
<dbReference type="AlphaFoldDB" id="A0A2M4DKW6"/>
<reference evidence="1" key="1">
    <citation type="submission" date="2018-01" db="EMBL/GenBank/DDBJ databases">
        <title>An insight into the sialome of Amazonian anophelines.</title>
        <authorList>
            <person name="Ribeiro J.M."/>
            <person name="Scarpassa V."/>
            <person name="Calvo E."/>
        </authorList>
    </citation>
    <scope>NUCLEOTIDE SEQUENCE</scope>
</reference>